<protein>
    <submittedName>
        <fullName evidence="1">Uncharacterized protein</fullName>
    </submittedName>
</protein>
<evidence type="ECO:0000313" key="1">
    <source>
        <dbReference type="EMBL" id="JAI01521.1"/>
    </source>
</evidence>
<proteinExistence type="predicted"/>
<dbReference type="AlphaFoldDB" id="A0A0E9XI59"/>
<reference evidence="1" key="2">
    <citation type="journal article" date="2015" name="Fish Shellfish Immunol.">
        <title>Early steps in the European eel (Anguilla anguilla)-Vibrio vulnificus interaction in the gills: Role of the RtxA13 toxin.</title>
        <authorList>
            <person name="Callol A."/>
            <person name="Pajuelo D."/>
            <person name="Ebbesson L."/>
            <person name="Teles M."/>
            <person name="MacKenzie S."/>
            <person name="Amaro C."/>
        </authorList>
    </citation>
    <scope>NUCLEOTIDE SEQUENCE</scope>
</reference>
<dbReference type="EMBL" id="GBXM01007057">
    <property type="protein sequence ID" value="JAI01521.1"/>
    <property type="molecule type" value="Transcribed_RNA"/>
</dbReference>
<accession>A0A0E9XI59</accession>
<reference evidence="1" key="1">
    <citation type="submission" date="2014-11" db="EMBL/GenBank/DDBJ databases">
        <authorList>
            <person name="Amaro Gonzalez C."/>
        </authorList>
    </citation>
    <scope>NUCLEOTIDE SEQUENCE</scope>
</reference>
<sequence length="24" mass="2910">MQFYKRKKYACLLSGKYFSLSVFT</sequence>
<name>A0A0E9XI59_ANGAN</name>
<organism evidence="1">
    <name type="scientific">Anguilla anguilla</name>
    <name type="common">European freshwater eel</name>
    <name type="synonym">Muraena anguilla</name>
    <dbReference type="NCBI Taxonomy" id="7936"/>
    <lineage>
        <taxon>Eukaryota</taxon>
        <taxon>Metazoa</taxon>
        <taxon>Chordata</taxon>
        <taxon>Craniata</taxon>
        <taxon>Vertebrata</taxon>
        <taxon>Euteleostomi</taxon>
        <taxon>Actinopterygii</taxon>
        <taxon>Neopterygii</taxon>
        <taxon>Teleostei</taxon>
        <taxon>Anguilliformes</taxon>
        <taxon>Anguillidae</taxon>
        <taxon>Anguilla</taxon>
    </lineage>
</organism>